<evidence type="ECO:0000313" key="5">
    <source>
        <dbReference type="EMBL" id="WGW13279.1"/>
    </source>
</evidence>
<gene>
    <name evidence="3 5" type="primary">gcvH</name>
    <name evidence="5" type="ORF">LWF01_05790</name>
</gene>
<evidence type="ECO:0000259" key="4">
    <source>
        <dbReference type="PROSITE" id="PS50968"/>
    </source>
</evidence>
<dbReference type="InterPro" id="IPR011053">
    <property type="entry name" value="Single_hybrid_motif"/>
</dbReference>
<dbReference type="PROSITE" id="PS50968">
    <property type="entry name" value="BIOTINYL_LIPOYL"/>
    <property type="match status" value="1"/>
</dbReference>
<dbReference type="PANTHER" id="PTHR11715:SF3">
    <property type="entry name" value="GLYCINE CLEAVAGE SYSTEM H PROTEIN-RELATED"/>
    <property type="match status" value="1"/>
</dbReference>
<comment type="similarity">
    <text evidence="1 3">Belongs to the GcvH family.</text>
</comment>
<dbReference type="Gene3D" id="2.40.50.100">
    <property type="match status" value="1"/>
</dbReference>
<reference evidence="5 6" key="1">
    <citation type="submission" date="2023-05" db="EMBL/GenBank/DDBJ databases">
        <title>Lithophilousrod everest ZFBP1038 complete genpme.</title>
        <authorList>
            <person name="Tian M."/>
        </authorList>
    </citation>
    <scope>NUCLEOTIDE SEQUENCE [LARGE SCALE GENOMIC DNA]</scope>
    <source>
        <strain evidence="5 6">ZFBP1038</strain>
    </source>
</reference>
<proteinExistence type="inferred from homology"/>
<feature type="modified residue" description="N6-lipoyllysine" evidence="3">
    <location>
        <position position="68"/>
    </location>
</feature>
<dbReference type="InterPro" id="IPR003016">
    <property type="entry name" value="2-oxoA_DH_lipoyl-BS"/>
</dbReference>
<dbReference type="PANTHER" id="PTHR11715">
    <property type="entry name" value="GLYCINE CLEAVAGE SYSTEM H PROTEIN"/>
    <property type="match status" value="1"/>
</dbReference>
<dbReference type="PROSITE" id="PS00189">
    <property type="entry name" value="LIPOYL"/>
    <property type="match status" value="1"/>
</dbReference>
<sequence length="129" mass="13603">MAELQYPEGLQYTAEHEWVAGTDSESVVRVGITAFAQDALGDVVFVDLPAVGDQIAGGSTCGEVESTKSVSDIFAPLSGTVSAINETLEATPELINSDPYGQGWLFEIDVDDISTSASLLSAADYRQLV</sequence>
<dbReference type="EMBL" id="CP090958">
    <property type="protein sequence ID" value="WGW13279.1"/>
    <property type="molecule type" value="Genomic_DNA"/>
</dbReference>
<comment type="subunit">
    <text evidence="3">The glycine cleavage system is composed of four proteins: P, T, L and H.</text>
</comment>
<dbReference type="SUPFAM" id="SSF51230">
    <property type="entry name" value="Single hybrid motif"/>
    <property type="match status" value="1"/>
</dbReference>
<dbReference type="InterPro" id="IPR017453">
    <property type="entry name" value="GCV_H_sub"/>
</dbReference>
<organism evidence="5 6">
    <name type="scientific">Saxibacter everestensis</name>
    <dbReference type="NCBI Taxonomy" id="2909229"/>
    <lineage>
        <taxon>Bacteria</taxon>
        <taxon>Bacillati</taxon>
        <taxon>Actinomycetota</taxon>
        <taxon>Actinomycetes</taxon>
        <taxon>Micrococcales</taxon>
        <taxon>Brevibacteriaceae</taxon>
        <taxon>Saxibacter</taxon>
    </lineage>
</organism>
<comment type="cofactor">
    <cofactor evidence="3">
        <name>(R)-lipoate</name>
        <dbReference type="ChEBI" id="CHEBI:83088"/>
    </cofactor>
    <text evidence="3">Binds 1 lipoyl cofactor covalently.</text>
</comment>
<dbReference type="HAMAP" id="MF_00272">
    <property type="entry name" value="GcvH"/>
    <property type="match status" value="1"/>
</dbReference>
<accession>A0ABY8QW81</accession>
<dbReference type="CDD" id="cd06848">
    <property type="entry name" value="GCS_H"/>
    <property type="match status" value="1"/>
</dbReference>
<dbReference type="NCBIfam" id="NF002270">
    <property type="entry name" value="PRK01202.1"/>
    <property type="match status" value="1"/>
</dbReference>
<feature type="domain" description="Lipoyl-binding" evidence="4">
    <location>
        <begin position="27"/>
        <end position="109"/>
    </location>
</feature>
<comment type="function">
    <text evidence="3">The glycine cleavage system catalyzes the degradation of glycine. The H protein shuttles the methylamine group of glycine from the P protein to the T protein.</text>
</comment>
<evidence type="ECO:0000256" key="1">
    <source>
        <dbReference type="ARBA" id="ARBA00009249"/>
    </source>
</evidence>
<dbReference type="InterPro" id="IPR002930">
    <property type="entry name" value="GCV_H"/>
</dbReference>
<dbReference type="InterPro" id="IPR033753">
    <property type="entry name" value="GCV_H/Fam206"/>
</dbReference>
<evidence type="ECO:0000313" key="6">
    <source>
        <dbReference type="Proteomes" id="UP001209083"/>
    </source>
</evidence>
<dbReference type="Pfam" id="PF01597">
    <property type="entry name" value="GCV_H"/>
    <property type="match status" value="1"/>
</dbReference>
<keyword evidence="2 3" id="KW-0450">Lipoyl</keyword>
<evidence type="ECO:0000256" key="2">
    <source>
        <dbReference type="ARBA" id="ARBA00022823"/>
    </source>
</evidence>
<dbReference type="InterPro" id="IPR000089">
    <property type="entry name" value="Biotin_lipoyl"/>
</dbReference>
<dbReference type="Proteomes" id="UP001209083">
    <property type="component" value="Chromosome"/>
</dbReference>
<protein>
    <recommendedName>
        <fullName evidence="3">Glycine cleavage system H protein</fullName>
    </recommendedName>
</protein>
<name>A0ABY8QW81_9MICO</name>
<dbReference type="RefSeq" id="WP_349640095.1">
    <property type="nucleotide sequence ID" value="NZ_CP090958.1"/>
</dbReference>
<keyword evidence="6" id="KW-1185">Reference proteome</keyword>
<evidence type="ECO:0000256" key="3">
    <source>
        <dbReference type="HAMAP-Rule" id="MF_00272"/>
    </source>
</evidence>
<dbReference type="NCBIfam" id="TIGR00527">
    <property type="entry name" value="gcvH"/>
    <property type="match status" value="1"/>
</dbReference>